<protein>
    <recommendedName>
        <fullName evidence="1">RNA-directed DNA polymerase</fullName>
        <ecNumber evidence="1">2.7.7.49</ecNumber>
    </recommendedName>
</protein>
<dbReference type="PANTHER" id="PTHR34047">
    <property type="entry name" value="NUCLEAR INTRON MATURASE 1, MITOCHONDRIAL-RELATED"/>
    <property type="match status" value="1"/>
</dbReference>
<dbReference type="InterPro" id="IPR000123">
    <property type="entry name" value="Reverse_transcriptase_msDNA"/>
</dbReference>
<proteinExistence type="inferred from homology"/>
<dbReference type="PANTHER" id="PTHR34047:SF7">
    <property type="entry name" value="RNA-DIRECTED DNA POLYMERASE"/>
    <property type="match status" value="1"/>
</dbReference>
<keyword evidence="3" id="KW-0548">Nucleotidyltransferase</keyword>
<evidence type="ECO:0000313" key="12">
    <source>
        <dbReference type="Proteomes" id="UP000806285"/>
    </source>
</evidence>
<dbReference type="EC" id="2.7.7.49" evidence="1"/>
<comment type="similarity">
    <text evidence="8">Belongs to the bacterial reverse transcriptase family.</text>
</comment>
<sequence>METLRLPRWDTAADLAAWLDVPLDRLQWWTSPAQDFRAMQADRPTSAHYHPLLKAKRSGGLRLIEVPKPALKRAQQKLLSGLLEAVPVHEHAHGFVRGRSAISHARGHAGHAVVLAFDLRDFFHSIGVARIRALWRTLGYAEGVADALARLTTTRTPLAVRERLVDDGGIDWKGARRLASRHLPQGAPTSPALANLCAFGLDLRLEGLAWRFGAHYSRYADDIVFSGPRELRSRGRALQSWVEAIVQAEGFRLHPGKTRRMPAHHGSR</sequence>
<evidence type="ECO:0000256" key="7">
    <source>
        <dbReference type="ARBA" id="ARBA00023118"/>
    </source>
</evidence>
<evidence type="ECO:0000256" key="8">
    <source>
        <dbReference type="ARBA" id="ARBA00034120"/>
    </source>
</evidence>
<evidence type="ECO:0000256" key="2">
    <source>
        <dbReference type="ARBA" id="ARBA00022679"/>
    </source>
</evidence>
<dbReference type="InterPro" id="IPR051083">
    <property type="entry name" value="GrpII_Intron_Splice-Mob/Def"/>
</dbReference>
<keyword evidence="12" id="KW-1185">Reference proteome</keyword>
<dbReference type="SUPFAM" id="SSF56672">
    <property type="entry name" value="DNA/RNA polymerases"/>
    <property type="match status" value="1"/>
</dbReference>
<evidence type="ECO:0000256" key="4">
    <source>
        <dbReference type="ARBA" id="ARBA00022723"/>
    </source>
</evidence>
<dbReference type="CDD" id="cd03487">
    <property type="entry name" value="RT_Bac_retron_II"/>
    <property type="match status" value="1"/>
</dbReference>
<keyword evidence="6 11" id="KW-0695">RNA-directed DNA polymerase</keyword>
<evidence type="ECO:0000313" key="11">
    <source>
        <dbReference type="EMBL" id="MBE7368909.1"/>
    </source>
</evidence>
<reference evidence="11 12" key="1">
    <citation type="submission" date="2020-10" db="EMBL/GenBank/DDBJ databases">
        <title>Ramlibacter sp. HM2 16S ribosomal RNA gene Genome sequencing and assembly.</title>
        <authorList>
            <person name="Kang M."/>
        </authorList>
    </citation>
    <scope>NUCLEOTIDE SEQUENCE [LARGE SCALE GENOMIC DNA]</scope>
    <source>
        <strain evidence="11 12">HM2</strain>
    </source>
</reference>
<evidence type="ECO:0000256" key="6">
    <source>
        <dbReference type="ARBA" id="ARBA00022918"/>
    </source>
</evidence>
<evidence type="ECO:0000256" key="5">
    <source>
        <dbReference type="ARBA" id="ARBA00022842"/>
    </source>
</evidence>
<dbReference type="Proteomes" id="UP000806285">
    <property type="component" value="Unassembled WGS sequence"/>
</dbReference>
<comment type="caution">
    <text evidence="11">The sequence shown here is derived from an EMBL/GenBank/DDBJ whole genome shotgun (WGS) entry which is preliminary data.</text>
</comment>
<gene>
    <name evidence="11" type="ORF">IM787_15205</name>
</gene>
<feature type="domain" description="Reverse transcriptase" evidence="10">
    <location>
        <begin position="35"/>
        <end position="268"/>
    </location>
</feature>
<dbReference type="GO" id="GO:0003964">
    <property type="term" value="F:RNA-directed DNA polymerase activity"/>
    <property type="evidence" value="ECO:0007669"/>
    <property type="project" value="UniProtKB-KW"/>
</dbReference>
<dbReference type="RefSeq" id="WP_193677523.1">
    <property type="nucleotide sequence ID" value="NZ_JADDIV010000004.1"/>
</dbReference>
<dbReference type="EMBL" id="JADDIV010000004">
    <property type="protein sequence ID" value="MBE7368909.1"/>
    <property type="molecule type" value="Genomic_DNA"/>
</dbReference>
<keyword evidence="4" id="KW-0479">Metal-binding</keyword>
<keyword evidence="5" id="KW-0460">Magnesium</keyword>
<dbReference type="InterPro" id="IPR043502">
    <property type="entry name" value="DNA/RNA_pol_sf"/>
</dbReference>
<evidence type="ECO:0000256" key="9">
    <source>
        <dbReference type="ARBA" id="ARBA00048173"/>
    </source>
</evidence>
<comment type="catalytic activity">
    <reaction evidence="9">
        <text>DNA(n) + a 2'-deoxyribonucleoside 5'-triphosphate = DNA(n+1) + diphosphate</text>
        <dbReference type="Rhea" id="RHEA:22508"/>
        <dbReference type="Rhea" id="RHEA-COMP:17339"/>
        <dbReference type="Rhea" id="RHEA-COMP:17340"/>
        <dbReference type="ChEBI" id="CHEBI:33019"/>
        <dbReference type="ChEBI" id="CHEBI:61560"/>
        <dbReference type="ChEBI" id="CHEBI:173112"/>
        <dbReference type="EC" id="2.7.7.49"/>
    </reaction>
</comment>
<dbReference type="InterPro" id="IPR000477">
    <property type="entry name" value="RT_dom"/>
</dbReference>
<accession>A0ABR9S635</accession>
<evidence type="ECO:0000256" key="1">
    <source>
        <dbReference type="ARBA" id="ARBA00012493"/>
    </source>
</evidence>
<evidence type="ECO:0000256" key="3">
    <source>
        <dbReference type="ARBA" id="ARBA00022695"/>
    </source>
</evidence>
<dbReference type="Pfam" id="PF00078">
    <property type="entry name" value="RVT_1"/>
    <property type="match status" value="1"/>
</dbReference>
<keyword evidence="7" id="KW-0051">Antiviral defense</keyword>
<dbReference type="PRINTS" id="PR00866">
    <property type="entry name" value="RNADNAPOLMS"/>
</dbReference>
<keyword evidence="2" id="KW-0808">Transferase</keyword>
<name>A0ABR9S635_9BURK</name>
<organism evidence="11 12">
    <name type="scientific">Ramlibacter pallidus</name>
    <dbReference type="NCBI Taxonomy" id="2780087"/>
    <lineage>
        <taxon>Bacteria</taxon>
        <taxon>Pseudomonadati</taxon>
        <taxon>Pseudomonadota</taxon>
        <taxon>Betaproteobacteria</taxon>
        <taxon>Burkholderiales</taxon>
        <taxon>Comamonadaceae</taxon>
        <taxon>Ramlibacter</taxon>
    </lineage>
</organism>
<dbReference type="PROSITE" id="PS50878">
    <property type="entry name" value="RT_POL"/>
    <property type="match status" value="1"/>
</dbReference>
<evidence type="ECO:0000259" key="10">
    <source>
        <dbReference type="PROSITE" id="PS50878"/>
    </source>
</evidence>